<reference evidence="3" key="1">
    <citation type="journal article" date="2019" name="Int. J. Syst. Evol. Microbiol.">
        <title>The Global Catalogue of Microorganisms (GCM) 10K type strain sequencing project: providing services to taxonomists for standard genome sequencing and annotation.</title>
        <authorList>
            <consortium name="The Broad Institute Genomics Platform"/>
            <consortium name="The Broad Institute Genome Sequencing Center for Infectious Disease"/>
            <person name="Wu L."/>
            <person name="Ma J."/>
        </authorList>
    </citation>
    <scope>NUCLEOTIDE SEQUENCE [LARGE SCALE GENOMIC DNA]</scope>
    <source>
        <strain evidence="3">TBRC 5781</strain>
    </source>
</reference>
<sequence length="348" mass="38491">MAIAIPSSEADTLLAEMPLWGSEFEHTFANHAPMVLAALQRIGGTPREMRRFFDHYRRSKKLLPAGSTQVPLNAQTWQTALGIRAREPDLRAFFMAEVEALGIAQALRITLPVLAPGIAASAFHALMRTAYGVLRDNKQDVGIALAYWAATYLPLPPSRGAKPVTDDPAQVLALTAAIAPLHDLQLHELLWQNIRDSTALAEFAPVVDWLEIGPDTMGRMADVAIRLFAATQHFAALHVVTGLHWIRLIAPYCDQTVLNTMLRVFWQAIAALLPELGFPTLPRDEVVERWRAIAAPEWVDIHAAARQSFDEHDISIAFSAHQEMALYGDPLYRVACARRLGLIGDYTA</sequence>
<keyword evidence="3" id="KW-1185">Reference proteome</keyword>
<evidence type="ECO:0000256" key="1">
    <source>
        <dbReference type="ARBA" id="ARBA00023002"/>
    </source>
</evidence>
<evidence type="ECO:0000313" key="3">
    <source>
        <dbReference type="Proteomes" id="UP001595697"/>
    </source>
</evidence>
<keyword evidence="1" id="KW-0560">Oxidoreductase</keyword>
<proteinExistence type="predicted"/>
<protein>
    <submittedName>
        <fullName evidence="2">Questin oxidase family protein</fullName>
    </submittedName>
</protein>
<dbReference type="RefSeq" id="WP_247261824.1">
    <property type="nucleotide sequence ID" value="NZ_JALJQZ010000028.1"/>
</dbReference>
<accession>A0ABV8E4P2</accession>
<gene>
    <name evidence="2" type="ORF">ACFOVS_03840</name>
</gene>
<dbReference type="PANTHER" id="PTHR35870">
    <property type="entry name" value="PROTEIN, PUTATIVE (AFU_ORTHOLOGUE AFUA_5G03330)-RELATED"/>
    <property type="match status" value="1"/>
</dbReference>
<dbReference type="EMBL" id="JBHSBD010000014">
    <property type="protein sequence ID" value="MFC3967268.1"/>
    <property type="molecule type" value="Genomic_DNA"/>
</dbReference>
<dbReference type="Pfam" id="PF14027">
    <property type="entry name" value="Questin_oxidase"/>
    <property type="match status" value="1"/>
</dbReference>
<dbReference type="InterPro" id="IPR025337">
    <property type="entry name" value="Questin_oxidase-like"/>
</dbReference>
<name>A0ABV8E4P2_9HYPH</name>
<evidence type="ECO:0000313" key="2">
    <source>
        <dbReference type="EMBL" id="MFC3967268.1"/>
    </source>
</evidence>
<dbReference type="PANTHER" id="PTHR35870:SF1">
    <property type="entry name" value="PROTEIN, PUTATIVE (AFU_ORTHOLOGUE AFUA_5G03330)-RELATED"/>
    <property type="match status" value="1"/>
</dbReference>
<dbReference type="Proteomes" id="UP001595697">
    <property type="component" value="Unassembled WGS sequence"/>
</dbReference>
<organism evidence="2 3">
    <name type="scientific">Rhizobium lemnae</name>
    <dbReference type="NCBI Taxonomy" id="1214924"/>
    <lineage>
        <taxon>Bacteria</taxon>
        <taxon>Pseudomonadati</taxon>
        <taxon>Pseudomonadota</taxon>
        <taxon>Alphaproteobacteria</taxon>
        <taxon>Hyphomicrobiales</taxon>
        <taxon>Rhizobiaceae</taxon>
        <taxon>Rhizobium/Agrobacterium group</taxon>
        <taxon>Rhizobium</taxon>
    </lineage>
</organism>
<comment type="caution">
    <text evidence="2">The sequence shown here is derived from an EMBL/GenBank/DDBJ whole genome shotgun (WGS) entry which is preliminary data.</text>
</comment>